<evidence type="ECO:0000256" key="3">
    <source>
        <dbReference type="ARBA" id="ARBA00004141"/>
    </source>
</evidence>
<dbReference type="STRING" id="103827.A0A0N5CTN5"/>
<keyword evidence="5" id="KW-0812">Transmembrane</keyword>
<evidence type="ECO:0000256" key="5">
    <source>
        <dbReference type="ARBA" id="ARBA00022692"/>
    </source>
</evidence>
<accession>A0A0N5CTN5</accession>
<comment type="catalytic activity">
    <reaction evidence="1">
        <text>GTP = 3',5'-cyclic GMP + diphosphate</text>
        <dbReference type="Rhea" id="RHEA:13665"/>
        <dbReference type="ChEBI" id="CHEBI:33019"/>
        <dbReference type="ChEBI" id="CHEBI:37565"/>
        <dbReference type="ChEBI" id="CHEBI:57746"/>
        <dbReference type="EC" id="4.6.1.2"/>
    </reaction>
</comment>
<keyword evidence="8" id="KW-0067">ATP-binding</keyword>
<dbReference type="GO" id="GO:0007189">
    <property type="term" value="P:adenylate cyclase-activating G protein-coupled receptor signaling pathway"/>
    <property type="evidence" value="ECO:0007669"/>
    <property type="project" value="TreeGrafter"/>
</dbReference>
<dbReference type="OMA" id="LHTSEWE"/>
<keyword evidence="15" id="KW-1185">Reference proteome</keyword>
<evidence type="ECO:0000256" key="2">
    <source>
        <dbReference type="ARBA" id="ARBA00001593"/>
    </source>
</evidence>
<dbReference type="Pfam" id="PF00211">
    <property type="entry name" value="Guanylate_cyc"/>
    <property type="match status" value="1"/>
</dbReference>
<reference evidence="16" key="1">
    <citation type="submission" date="2017-02" db="UniProtKB">
        <authorList>
            <consortium name="WormBaseParasite"/>
        </authorList>
    </citation>
    <scope>IDENTIFICATION</scope>
</reference>
<dbReference type="Proteomes" id="UP000276776">
    <property type="component" value="Unassembled WGS sequence"/>
</dbReference>
<feature type="domain" description="Guanylate cyclase" evidence="13">
    <location>
        <begin position="55"/>
        <end position="102"/>
    </location>
</feature>
<dbReference type="GO" id="GO:0035556">
    <property type="term" value="P:intracellular signal transduction"/>
    <property type="evidence" value="ECO:0007669"/>
    <property type="project" value="InterPro"/>
</dbReference>
<evidence type="ECO:0000313" key="15">
    <source>
        <dbReference type="Proteomes" id="UP000276776"/>
    </source>
</evidence>
<dbReference type="GO" id="GO:0004016">
    <property type="term" value="F:adenylate cyclase activity"/>
    <property type="evidence" value="ECO:0007669"/>
    <property type="project" value="UniProtKB-EC"/>
</dbReference>
<evidence type="ECO:0000256" key="8">
    <source>
        <dbReference type="ARBA" id="ARBA00022840"/>
    </source>
</evidence>
<evidence type="ECO:0000256" key="10">
    <source>
        <dbReference type="ARBA" id="ARBA00022989"/>
    </source>
</evidence>
<protein>
    <recommendedName>
        <fullName evidence="4">adenylate cyclase</fullName>
        <ecNumber evidence="4">4.6.1.1</ecNumber>
    </recommendedName>
</protein>
<comment type="catalytic activity">
    <reaction evidence="2">
        <text>ATP = 3',5'-cyclic AMP + diphosphate</text>
        <dbReference type="Rhea" id="RHEA:15389"/>
        <dbReference type="ChEBI" id="CHEBI:30616"/>
        <dbReference type="ChEBI" id="CHEBI:33019"/>
        <dbReference type="ChEBI" id="CHEBI:58165"/>
        <dbReference type="EC" id="4.6.1.1"/>
    </reaction>
</comment>
<name>A0A0N5CTN5_THECL</name>
<dbReference type="GO" id="GO:0004383">
    <property type="term" value="F:guanylate cyclase activity"/>
    <property type="evidence" value="ECO:0007669"/>
    <property type="project" value="UniProtKB-EC"/>
</dbReference>
<organism evidence="16">
    <name type="scientific">Thelazia callipaeda</name>
    <name type="common">Oriental eyeworm</name>
    <name type="synonym">Parasitic nematode</name>
    <dbReference type="NCBI Taxonomy" id="103827"/>
    <lineage>
        <taxon>Eukaryota</taxon>
        <taxon>Metazoa</taxon>
        <taxon>Ecdysozoa</taxon>
        <taxon>Nematoda</taxon>
        <taxon>Chromadorea</taxon>
        <taxon>Rhabditida</taxon>
        <taxon>Spirurina</taxon>
        <taxon>Spiruromorpha</taxon>
        <taxon>Thelazioidea</taxon>
        <taxon>Thelaziidae</taxon>
        <taxon>Thelazia</taxon>
    </lineage>
</organism>
<gene>
    <name evidence="14" type="ORF">TCLT_LOCUS3586</name>
</gene>
<keyword evidence="7" id="KW-0547">Nucleotide-binding</keyword>
<comment type="subcellular location">
    <subcellularLocation>
        <location evidence="3">Membrane</location>
        <topology evidence="3">Multi-pass membrane protein</topology>
    </subcellularLocation>
</comment>
<sequence length="104" mass="12235">MISRFDFIWNLQALDEGREMEKKHAQNRAVLENILPAHIAEYFLKENQMQRAELYSEARENAAIVFITITEFDKFYMELDANNEGVECLRLLNEIIVDFDTVSC</sequence>
<dbReference type="GO" id="GO:0005524">
    <property type="term" value="F:ATP binding"/>
    <property type="evidence" value="ECO:0007669"/>
    <property type="project" value="UniProtKB-KW"/>
</dbReference>
<evidence type="ECO:0000259" key="13">
    <source>
        <dbReference type="Pfam" id="PF00211"/>
    </source>
</evidence>
<dbReference type="PANTHER" id="PTHR45627">
    <property type="entry name" value="ADENYLATE CYCLASE TYPE 1"/>
    <property type="match status" value="1"/>
</dbReference>
<evidence type="ECO:0000256" key="11">
    <source>
        <dbReference type="ARBA" id="ARBA00023136"/>
    </source>
</evidence>
<keyword evidence="10" id="KW-1133">Transmembrane helix</keyword>
<keyword evidence="6" id="KW-0479">Metal-binding</keyword>
<dbReference type="EC" id="4.6.1.1" evidence="4"/>
<dbReference type="WBParaSite" id="TCLT_0000359601-mRNA-1">
    <property type="protein sequence ID" value="TCLT_0000359601-mRNA-1"/>
    <property type="gene ID" value="TCLT_0000359601"/>
</dbReference>
<keyword evidence="9" id="KW-0460">Magnesium</keyword>
<dbReference type="EMBL" id="UYYF01001869">
    <property type="protein sequence ID" value="VDN00169.1"/>
    <property type="molecule type" value="Genomic_DNA"/>
</dbReference>
<dbReference type="Gene3D" id="3.30.70.1230">
    <property type="entry name" value="Nucleotide cyclase"/>
    <property type="match status" value="1"/>
</dbReference>
<evidence type="ECO:0000313" key="16">
    <source>
        <dbReference type="WBParaSite" id="TCLT_0000359601-mRNA-1"/>
    </source>
</evidence>
<evidence type="ECO:0000256" key="9">
    <source>
        <dbReference type="ARBA" id="ARBA00022842"/>
    </source>
</evidence>
<reference evidence="14 15" key="2">
    <citation type="submission" date="2018-11" db="EMBL/GenBank/DDBJ databases">
        <authorList>
            <consortium name="Pathogen Informatics"/>
        </authorList>
    </citation>
    <scope>NUCLEOTIDE SEQUENCE [LARGE SCALE GENOMIC DNA]</scope>
</reference>
<dbReference type="GO" id="GO:0046872">
    <property type="term" value="F:metal ion binding"/>
    <property type="evidence" value="ECO:0007669"/>
    <property type="project" value="UniProtKB-KW"/>
</dbReference>
<dbReference type="AlphaFoldDB" id="A0A0N5CTN5"/>
<dbReference type="InterPro" id="IPR001054">
    <property type="entry name" value="A/G_cyclase"/>
</dbReference>
<dbReference type="InterPro" id="IPR029787">
    <property type="entry name" value="Nucleotide_cyclase"/>
</dbReference>
<evidence type="ECO:0000256" key="1">
    <source>
        <dbReference type="ARBA" id="ARBA00001436"/>
    </source>
</evidence>
<dbReference type="PANTHER" id="PTHR45627:SF16">
    <property type="entry name" value="ADENYLATE CYCLASE"/>
    <property type="match status" value="1"/>
</dbReference>
<dbReference type="GO" id="GO:0005886">
    <property type="term" value="C:plasma membrane"/>
    <property type="evidence" value="ECO:0007669"/>
    <property type="project" value="TreeGrafter"/>
</dbReference>
<evidence type="ECO:0000256" key="4">
    <source>
        <dbReference type="ARBA" id="ARBA00012201"/>
    </source>
</evidence>
<evidence type="ECO:0000256" key="7">
    <source>
        <dbReference type="ARBA" id="ARBA00022741"/>
    </source>
</evidence>
<evidence type="ECO:0000313" key="14">
    <source>
        <dbReference type="EMBL" id="VDN00169.1"/>
    </source>
</evidence>
<keyword evidence="12" id="KW-0456">Lyase</keyword>
<keyword evidence="11" id="KW-0472">Membrane</keyword>
<evidence type="ECO:0000256" key="6">
    <source>
        <dbReference type="ARBA" id="ARBA00022723"/>
    </source>
</evidence>
<proteinExistence type="predicted"/>
<evidence type="ECO:0000256" key="12">
    <source>
        <dbReference type="ARBA" id="ARBA00023239"/>
    </source>
</evidence>
<dbReference type="OrthoDB" id="2107370at2759"/>